<feature type="domain" description="Toxin SymE-like" evidence="1">
    <location>
        <begin position="17"/>
        <end position="59"/>
    </location>
</feature>
<sequence>MKNAEDIRMASIAGRSYRRKATTEKTPLLTLSGKWLTEAGFVMNDKVQVKIFPGKLIITQLIKLPGYKRQIRRYLEKLNGTI</sequence>
<organism evidence="2 3">
    <name type="scientific">Chitinophaga defluvii</name>
    <dbReference type="NCBI Taxonomy" id="3163343"/>
    <lineage>
        <taxon>Bacteria</taxon>
        <taxon>Pseudomonadati</taxon>
        <taxon>Bacteroidota</taxon>
        <taxon>Chitinophagia</taxon>
        <taxon>Chitinophagales</taxon>
        <taxon>Chitinophagaceae</taxon>
        <taxon>Chitinophaga</taxon>
    </lineage>
</organism>
<protein>
    <submittedName>
        <fullName evidence="2">SymE family type I addiction module toxin</fullName>
    </submittedName>
</protein>
<dbReference type="InterPro" id="IPR014944">
    <property type="entry name" value="Toxin_SymE-like"/>
</dbReference>
<dbReference type="Pfam" id="PF08845">
    <property type="entry name" value="SymE_toxin"/>
    <property type="match status" value="1"/>
</dbReference>
<keyword evidence="3" id="KW-1185">Reference proteome</keyword>
<proteinExistence type="predicted"/>
<name>A0ABV2T4A7_9BACT</name>
<evidence type="ECO:0000313" key="3">
    <source>
        <dbReference type="Proteomes" id="UP001549749"/>
    </source>
</evidence>
<accession>A0ABV2T4A7</accession>
<gene>
    <name evidence="2" type="ORF">ABR189_10775</name>
</gene>
<comment type="caution">
    <text evidence="2">The sequence shown here is derived from an EMBL/GenBank/DDBJ whole genome shotgun (WGS) entry which is preliminary data.</text>
</comment>
<evidence type="ECO:0000313" key="2">
    <source>
        <dbReference type="EMBL" id="MET6997857.1"/>
    </source>
</evidence>
<reference evidence="2 3" key="1">
    <citation type="submission" date="2024-06" db="EMBL/GenBank/DDBJ databases">
        <title>Chitinophaga defluvii sp. nov., isolated from municipal sewage.</title>
        <authorList>
            <person name="Zhang L."/>
        </authorList>
    </citation>
    <scope>NUCLEOTIDE SEQUENCE [LARGE SCALE GENOMIC DNA]</scope>
    <source>
        <strain evidence="2 3">H8</strain>
    </source>
</reference>
<evidence type="ECO:0000259" key="1">
    <source>
        <dbReference type="Pfam" id="PF08845"/>
    </source>
</evidence>
<dbReference type="EMBL" id="JBEXAC010000001">
    <property type="protein sequence ID" value="MET6997857.1"/>
    <property type="molecule type" value="Genomic_DNA"/>
</dbReference>
<dbReference type="Proteomes" id="UP001549749">
    <property type="component" value="Unassembled WGS sequence"/>
</dbReference>
<dbReference type="RefSeq" id="WP_354660492.1">
    <property type="nucleotide sequence ID" value="NZ_JBEXAC010000001.1"/>
</dbReference>